<evidence type="ECO:0000256" key="1">
    <source>
        <dbReference type="SAM" id="MobiDB-lite"/>
    </source>
</evidence>
<evidence type="ECO:0000313" key="3">
    <source>
        <dbReference type="Proteomes" id="UP000301309"/>
    </source>
</evidence>
<dbReference type="Proteomes" id="UP000301309">
    <property type="component" value="Unassembled WGS sequence"/>
</dbReference>
<evidence type="ECO:0000313" key="2">
    <source>
        <dbReference type="EMBL" id="GDY55863.1"/>
    </source>
</evidence>
<gene>
    <name evidence="2" type="ORF">SVIO_064860</name>
</gene>
<accession>A0A4D4LCQ6</accession>
<proteinExistence type="predicted"/>
<organism evidence="2 3">
    <name type="scientific">Streptomyces violaceusniger</name>
    <dbReference type="NCBI Taxonomy" id="68280"/>
    <lineage>
        <taxon>Bacteria</taxon>
        <taxon>Bacillati</taxon>
        <taxon>Actinomycetota</taxon>
        <taxon>Actinomycetes</taxon>
        <taxon>Kitasatosporales</taxon>
        <taxon>Streptomycetaceae</taxon>
        <taxon>Streptomyces</taxon>
        <taxon>Streptomyces violaceusniger group</taxon>
    </lineage>
</organism>
<feature type="region of interest" description="Disordered" evidence="1">
    <location>
        <begin position="58"/>
        <end position="85"/>
    </location>
</feature>
<name>A0A4D4LCQ6_STRVO</name>
<sequence>MLLPPGVVTRTFTGPAGPDGAMAVAQVSETTVKEAGVEPKSTELVVVRPLPKSVTVVPVPSGPSIGDRPVRTGWGHTEGLKGGPT</sequence>
<dbReference type="AlphaFoldDB" id="A0A4D4LCQ6"/>
<protein>
    <submittedName>
        <fullName evidence="2">Uncharacterized protein</fullName>
    </submittedName>
</protein>
<dbReference type="EMBL" id="BJHW01000001">
    <property type="protein sequence ID" value="GDY55863.1"/>
    <property type="molecule type" value="Genomic_DNA"/>
</dbReference>
<comment type="caution">
    <text evidence="2">The sequence shown here is derived from an EMBL/GenBank/DDBJ whole genome shotgun (WGS) entry which is preliminary data.</text>
</comment>
<keyword evidence="3" id="KW-1185">Reference proteome</keyword>
<reference evidence="2 3" key="1">
    <citation type="journal article" date="2020" name="Int. J. Syst. Evol. Microbiol.">
        <title>Reclassification of Streptomyces castelarensis and Streptomyces sporoclivatus as later heterotypic synonyms of Streptomyces antimycoticus.</title>
        <authorList>
            <person name="Komaki H."/>
            <person name="Tamura T."/>
        </authorList>
    </citation>
    <scope>NUCLEOTIDE SEQUENCE [LARGE SCALE GENOMIC DNA]</scope>
    <source>
        <strain evidence="2 3">NBRC 13459</strain>
    </source>
</reference>